<dbReference type="PANTHER" id="PTHR31988:SF19">
    <property type="entry name" value="9-O-ACETYL-N-ACETYLNEURAMINIC ACID DEACETYLASE-RELATED"/>
    <property type="match status" value="1"/>
</dbReference>
<dbReference type="InterPro" id="IPR005181">
    <property type="entry name" value="SASA"/>
</dbReference>
<dbReference type="PANTHER" id="PTHR31988">
    <property type="entry name" value="ESTERASE, PUTATIVE (DUF303)-RELATED"/>
    <property type="match status" value="1"/>
</dbReference>
<dbReference type="RefSeq" id="WP_073291344.1">
    <property type="nucleotide sequence ID" value="NZ_FRAV01000005.1"/>
</dbReference>
<proteinExistence type="predicted"/>
<dbReference type="EMBL" id="FRAV01000005">
    <property type="protein sequence ID" value="SHK56769.1"/>
    <property type="molecule type" value="Genomic_DNA"/>
</dbReference>
<gene>
    <name evidence="3" type="ORF">SAMN05444267_1005108</name>
</gene>
<dbReference type="Proteomes" id="UP000184364">
    <property type="component" value="Unassembled WGS sequence"/>
</dbReference>
<feature type="domain" description="Sialate O-acetylesterase" evidence="2">
    <location>
        <begin position="3"/>
        <end position="226"/>
    </location>
</feature>
<dbReference type="AlphaFoldDB" id="A0A1M6TIM9"/>
<sequence>MIHSFLMIGQSNMAGRGFLQEVSPIHDEKIKMLRNGRWQTMSEPINCDRSTSGISLAASFASSWRLFHNQEDDIALIPCADGGTSLDDWSIEGPLFHNAVFQAKAAQKISTLSGILWHQGENDSNGKKHQSYIEKFALLIKTLREELHVPHIPLIVGGLGDFLQYGMYGQYFNEHHEVSKVLLEFAQNHDNCYFASAEALTANPDNIHFDAVSQRKFGIRYFKAFQQKAHILGTVKDEDKIIEQINNRPLTKNEKSELLQYQFAMGTISADEFQNQFAEINKGS</sequence>
<evidence type="ECO:0000256" key="1">
    <source>
        <dbReference type="ARBA" id="ARBA00022801"/>
    </source>
</evidence>
<accession>A0A1M6TIM9</accession>
<keyword evidence="1" id="KW-0378">Hydrolase</keyword>
<dbReference type="InterPro" id="IPR052940">
    <property type="entry name" value="Carb_Esterase_6"/>
</dbReference>
<name>A0A1M6TIM9_9FLAO</name>
<reference evidence="4" key="1">
    <citation type="submission" date="2016-11" db="EMBL/GenBank/DDBJ databases">
        <authorList>
            <person name="Varghese N."/>
            <person name="Submissions S."/>
        </authorList>
    </citation>
    <scope>NUCLEOTIDE SEQUENCE [LARGE SCALE GENOMIC DNA]</scope>
    <source>
        <strain evidence="4">DSM 26899</strain>
    </source>
</reference>
<dbReference type="Gene3D" id="3.40.50.1110">
    <property type="entry name" value="SGNH hydrolase"/>
    <property type="match status" value="1"/>
</dbReference>
<dbReference type="InterPro" id="IPR036514">
    <property type="entry name" value="SGNH_hydro_sf"/>
</dbReference>
<evidence type="ECO:0000313" key="3">
    <source>
        <dbReference type="EMBL" id="SHK56769.1"/>
    </source>
</evidence>
<evidence type="ECO:0000259" key="2">
    <source>
        <dbReference type="Pfam" id="PF03629"/>
    </source>
</evidence>
<protein>
    <recommendedName>
        <fullName evidence="2">Sialate O-acetylesterase domain-containing protein</fullName>
    </recommendedName>
</protein>
<keyword evidence="4" id="KW-1185">Reference proteome</keyword>
<dbReference type="STRING" id="1302687.SAMN05444267_1005108"/>
<dbReference type="SUPFAM" id="SSF52266">
    <property type="entry name" value="SGNH hydrolase"/>
    <property type="match status" value="1"/>
</dbReference>
<dbReference type="GO" id="GO:0016788">
    <property type="term" value="F:hydrolase activity, acting on ester bonds"/>
    <property type="evidence" value="ECO:0007669"/>
    <property type="project" value="UniProtKB-ARBA"/>
</dbReference>
<dbReference type="Pfam" id="PF03629">
    <property type="entry name" value="SASA"/>
    <property type="match status" value="1"/>
</dbReference>
<dbReference type="OrthoDB" id="9795554at2"/>
<evidence type="ECO:0000313" key="4">
    <source>
        <dbReference type="Proteomes" id="UP000184364"/>
    </source>
</evidence>
<organism evidence="3 4">
    <name type="scientific">Chryseobacterium polytrichastri</name>
    <dbReference type="NCBI Taxonomy" id="1302687"/>
    <lineage>
        <taxon>Bacteria</taxon>
        <taxon>Pseudomonadati</taxon>
        <taxon>Bacteroidota</taxon>
        <taxon>Flavobacteriia</taxon>
        <taxon>Flavobacteriales</taxon>
        <taxon>Weeksellaceae</taxon>
        <taxon>Chryseobacterium group</taxon>
        <taxon>Chryseobacterium</taxon>
    </lineage>
</organism>